<evidence type="ECO:0000313" key="2">
    <source>
        <dbReference type="Proteomes" id="UP000004913"/>
    </source>
</evidence>
<keyword evidence="2" id="KW-1185">Reference proteome</keyword>
<protein>
    <submittedName>
        <fullName evidence="1">Uncharacterized protein</fullName>
    </submittedName>
</protein>
<proteinExistence type="predicted"/>
<accession>F5IY17</accession>
<sequence>MFFVYMCLFCAYVYCVMGLLVKKWTLYVLNVVRKGALVN</sequence>
<comment type="caution">
    <text evidence="1">The sequence shown here is derived from an EMBL/GenBank/DDBJ whole genome shotgun (WGS) entry which is preliminary data.</text>
</comment>
<organism evidence="1 2">
    <name type="scientific">Dysgonomonas gadei ATCC BAA-286</name>
    <dbReference type="NCBI Taxonomy" id="742766"/>
    <lineage>
        <taxon>Bacteria</taxon>
        <taxon>Pseudomonadati</taxon>
        <taxon>Bacteroidota</taxon>
        <taxon>Bacteroidia</taxon>
        <taxon>Bacteroidales</taxon>
        <taxon>Dysgonomonadaceae</taxon>
        <taxon>Dysgonomonas</taxon>
    </lineage>
</organism>
<name>F5IY17_9BACT</name>
<dbReference type="HOGENOM" id="CLU_3308670_0_0_10"/>
<dbReference type="AlphaFoldDB" id="F5IY17"/>
<gene>
    <name evidence="1" type="ORF">HMPREF9455_01984</name>
</gene>
<dbReference type="EMBL" id="ADLV01000020">
    <property type="protein sequence ID" value="EGK01836.1"/>
    <property type="molecule type" value="Genomic_DNA"/>
</dbReference>
<dbReference type="Proteomes" id="UP000004913">
    <property type="component" value="Unassembled WGS sequence"/>
</dbReference>
<evidence type="ECO:0000313" key="1">
    <source>
        <dbReference type="EMBL" id="EGK01836.1"/>
    </source>
</evidence>
<reference evidence="1 2" key="1">
    <citation type="submission" date="2011-04" db="EMBL/GenBank/DDBJ databases">
        <title>The Genome Sequence of Dysgonomonas gadei ATCC BAA-286.</title>
        <authorList>
            <consortium name="The Broad Institute Genome Sequencing Platform"/>
            <person name="Earl A."/>
            <person name="Ward D."/>
            <person name="Feldgarden M."/>
            <person name="Gevers D."/>
            <person name="Pudlo N."/>
            <person name="Martens E."/>
            <person name="Allen-Vercoe E."/>
            <person name="Young S.K."/>
            <person name="Zeng Q."/>
            <person name="Gargeya S."/>
            <person name="Fitzgerald M."/>
            <person name="Haas B."/>
            <person name="Abouelleil A."/>
            <person name="Alvarado L."/>
            <person name="Arachchi H.M."/>
            <person name="Berlin A."/>
            <person name="Brown A."/>
            <person name="Chapman S.B."/>
            <person name="Chen Z."/>
            <person name="Dunbar C."/>
            <person name="Freedman E."/>
            <person name="Gearin G."/>
            <person name="Gellesch M."/>
            <person name="Goldberg J."/>
            <person name="Griggs A."/>
            <person name="Gujja S."/>
            <person name="Heiman D."/>
            <person name="Howarth C."/>
            <person name="Larson L."/>
            <person name="Lui A."/>
            <person name="MacDonald P.J.P."/>
            <person name="Mehta T."/>
            <person name="Montmayeur A."/>
            <person name="Murphy C."/>
            <person name="Neiman D."/>
            <person name="Pearson M."/>
            <person name="Priest M."/>
            <person name="Roberts A."/>
            <person name="Saif S."/>
            <person name="Shea T."/>
            <person name="Shenoy N."/>
            <person name="Sisk P."/>
            <person name="Stolte C."/>
            <person name="Sykes S."/>
            <person name="Yandava C."/>
            <person name="Wortman J."/>
            <person name="Nusbaum C."/>
            <person name="Birren B."/>
        </authorList>
    </citation>
    <scope>NUCLEOTIDE SEQUENCE [LARGE SCALE GENOMIC DNA]</scope>
    <source>
        <strain evidence="1 2">ATCC BAA-286</strain>
    </source>
</reference>